<gene>
    <name evidence="1" type="ORF">EI538_18950</name>
</gene>
<name>A0A3V8I3J4_SALER</name>
<dbReference type="Gene3D" id="3.30.110.190">
    <property type="match status" value="1"/>
</dbReference>
<proteinExistence type="predicted"/>
<dbReference type="EMBL" id="RSEO01000026">
    <property type="protein sequence ID" value="RXQ29702.1"/>
    <property type="molecule type" value="Genomic_DNA"/>
</dbReference>
<organism evidence="1 2">
    <name type="scientific">Salmonella enterica</name>
    <name type="common">Salmonella choleraesuis</name>
    <dbReference type="NCBI Taxonomy" id="28901"/>
    <lineage>
        <taxon>Bacteria</taxon>
        <taxon>Pseudomonadati</taxon>
        <taxon>Pseudomonadota</taxon>
        <taxon>Gammaproteobacteria</taxon>
        <taxon>Enterobacterales</taxon>
        <taxon>Enterobacteriaceae</taxon>
        <taxon>Salmonella</taxon>
    </lineage>
</organism>
<protein>
    <submittedName>
        <fullName evidence="1">DUF4393 domain-containing protein</fullName>
    </submittedName>
</protein>
<comment type="caution">
    <text evidence="1">The sequence shown here is derived from an EMBL/GenBank/DDBJ whole genome shotgun (WGS) entry which is preliminary data.</text>
</comment>
<dbReference type="InterPro" id="IPR025506">
    <property type="entry name" value="Abi_alpha"/>
</dbReference>
<evidence type="ECO:0000313" key="1">
    <source>
        <dbReference type="EMBL" id="RXQ29702.1"/>
    </source>
</evidence>
<sequence>MVEPSEILKALPTKVVEETYSDGVKDTLQEVSKIGVDAVKTIRLALFPLQFAGMLQDRLANYIKRSLQKVPPENRISPIESVALQLCDKLRIQEEKSIVTDMYINLLARSMDAERLGEAHPAFIFIISQLAPDEALLIQQLSASEPSAYMRHLKKGNDVIGKDERNKAIEAGNLPETYKAKLSKMMVRPEELMQPELLYTYIEHLVSLGIVSYTNDPWNIDKVPSKALISYDFWFIGLNPFGKLFFSACLSDE</sequence>
<accession>A0A3V8I3J4</accession>
<evidence type="ECO:0000313" key="2">
    <source>
        <dbReference type="Proteomes" id="UP000290660"/>
    </source>
</evidence>
<dbReference type="Proteomes" id="UP000290660">
    <property type="component" value="Unassembled WGS sequence"/>
</dbReference>
<reference evidence="1 2" key="1">
    <citation type="submission" date="2018-12" db="EMBL/GenBank/DDBJ databases">
        <title>Identification of serotype of rogose Salmonella by whole genome sequencing.</title>
        <authorList>
            <person name="Sacchi C.T."/>
            <person name="Goncalves C.R."/>
            <person name="Tiba-Casas M.R."/>
        </authorList>
    </citation>
    <scope>NUCLEOTIDE SEQUENCE [LARGE SCALE GENOMIC DNA]</scope>
    <source>
        <strain evidence="1 2">169_17</strain>
    </source>
</reference>
<dbReference type="Pfam" id="PF14337">
    <property type="entry name" value="Abi_alpha"/>
    <property type="match status" value="1"/>
</dbReference>
<dbReference type="RefSeq" id="WP_127174857.1">
    <property type="nucleotide sequence ID" value="NZ_JASMSH010000009.1"/>
</dbReference>
<dbReference type="AlphaFoldDB" id="A0A3V8I3J4"/>